<feature type="compositionally biased region" description="Polar residues" evidence="1">
    <location>
        <begin position="167"/>
        <end position="191"/>
    </location>
</feature>
<feature type="region of interest" description="Disordered" evidence="1">
    <location>
        <begin position="167"/>
        <end position="273"/>
    </location>
</feature>
<feature type="compositionally biased region" description="Acidic residues" evidence="1">
    <location>
        <begin position="231"/>
        <end position="240"/>
    </location>
</feature>
<accession>A0A2N5TUK3</accession>
<sequence>MALNRTPNHPACISGLFETLGEVSHSFAILSVPLNNLLDPASIHFLSGKFMPLNNGSIPTLTYLQESSAVACPSGPQPFSFSNKFTLNSLGSVVSREEIVSEGTEGTSHLSVIMSHTDWDAQLHVKTFGLYIVGRELKVIGRLVDFDMELNMAVVVIAHVSVTTGHQPVRTTPLASGSSSPAGKNGQTFTPLASGVNPAAAGKGKHKEATTSSGGDKGKGKMVGNHNRPDEEIDSDSDLDNFDKESEPKVKPKPCSRPCKNILKDAAKRMKKA</sequence>
<evidence type="ECO:0000313" key="2">
    <source>
        <dbReference type="EMBL" id="PLW29182.1"/>
    </source>
</evidence>
<name>A0A2N5TUK3_9BASI</name>
<proteinExistence type="predicted"/>
<dbReference type="EMBL" id="PGCJ01000419">
    <property type="protein sequence ID" value="PLW29182.1"/>
    <property type="molecule type" value="Genomic_DNA"/>
</dbReference>
<dbReference type="AlphaFoldDB" id="A0A2N5TUK3"/>
<feature type="compositionally biased region" description="Basic and acidic residues" evidence="1">
    <location>
        <begin position="241"/>
        <end position="250"/>
    </location>
</feature>
<comment type="caution">
    <text evidence="2">The sequence shown here is derived from an EMBL/GenBank/DDBJ whole genome shotgun (WGS) entry which is preliminary data.</text>
</comment>
<organism evidence="2 3">
    <name type="scientific">Puccinia coronata f. sp. avenae</name>
    <dbReference type="NCBI Taxonomy" id="200324"/>
    <lineage>
        <taxon>Eukaryota</taxon>
        <taxon>Fungi</taxon>
        <taxon>Dikarya</taxon>
        <taxon>Basidiomycota</taxon>
        <taxon>Pucciniomycotina</taxon>
        <taxon>Pucciniomycetes</taxon>
        <taxon>Pucciniales</taxon>
        <taxon>Pucciniaceae</taxon>
        <taxon>Puccinia</taxon>
    </lineage>
</organism>
<gene>
    <name evidence="2" type="ORF">PCANC_25832</name>
</gene>
<reference evidence="2 3" key="1">
    <citation type="submission" date="2017-11" db="EMBL/GenBank/DDBJ databases">
        <title>De novo assembly and phasing of dikaryotic genomes from two isolates of Puccinia coronata f. sp. avenae, the causal agent of oat crown rust.</title>
        <authorList>
            <person name="Miller M.E."/>
            <person name="Zhang Y."/>
            <person name="Omidvar V."/>
            <person name="Sperschneider J."/>
            <person name="Schwessinger B."/>
            <person name="Raley C."/>
            <person name="Palmer J.M."/>
            <person name="Garnica D."/>
            <person name="Upadhyaya N."/>
            <person name="Rathjen J."/>
            <person name="Taylor J.M."/>
            <person name="Park R.F."/>
            <person name="Dodds P.N."/>
            <person name="Hirsch C.D."/>
            <person name="Kianian S.F."/>
            <person name="Figueroa M."/>
        </authorList>
    </citation>
    <scope>NUCLEOTIDE SEQUENCE [LARGE SCALE GENOMIC DNA]</scope>
    <source>
        <strain evidence="2">12NC29</strain>
    </source>
</reference>
<evidence type="ECO:0000256" key="1">
    <source>
        <dbReference type="SAM" id="MobiDB-lite"/>
    </source>
</evidence>
<feature type="compositionally biased region" description="Basic and acidic residues" evidence="1">
    <location>
        <begin position="262"/>
        <end position="273"/>
    </location>
</feature>
<dbReference type="Proteomes" id="UP000235388">
    <property type="component" value="Unassembled WGS sequence"/>
</dbReference>
<protein>
    <submittedName>
        <fullName evidence="2">Uncharacterized protein</fullName>
    </submittedName>
</protein>
<evidence type="ECO:0000313" key="3">
    <source>
        <dbReference type="Proteomes" id="UP000235388"/>
    </source>
</evidence>
<keyword evidence="3" id="KW-1185">Reference proteome</keyword>